<dbReference type="AlphaFoldDB" id="A0A653CQN6"/>
<dbReference type="EMBL" id="CAACVG010008540">
    <property type="protein sequence ID" value="VEN50225.1"/>
    <property type="molecule type" value="Genomic_DNA"/>
</dbReference>
<name>A0A653CQN6_CALMS</name>
<gene>
    <name evidence="1" type="ORF">CALMAC_LOCUS11066</name>
</gene>
<accession>A0A653CQN6</accession>
<dbReference type="OrthoDB" id="5034579at2759"/>
<dbReference type="Proteomes" id="UP000410492">
    <property type="component" value="Unassembled WGS sequence"/>
</dbReference>
<reference evidence="1 2" key="1">
    <citation type="submission" date="2019-01" db="EMBL/GenBank/DDBJ databases">
        <authorList>
            <person name="Sayadi A."/>
        </authorList>
    </citation>
    <scope>NUCLEOTIDE SEQUENCE [LARGE SCALE GENOMIC DNA]</scope>
</reference>
<keyword evidence="2" id="KW-1185">Reference proteome</keyword>
<evidence type="ECO:0000313" key="1">
    <source>
        <dbReference type="EMBL" id="VEN50225.1"/>
    </source>
</evidence>
<proteinExistence type="predicted"/>
<protein>
    <submittedName>
        <fullName evidence="1">Uncharacterized protein</fullName>
    </submittedName>
</protein>
<evidence type="ECO:0000313" key="2">
    <source>
        <dbReference type="Proteomes" id="UP000410492"/>
    </source>
</evidence>
<feature type="non-terminal residue" evidence="1">
    <location>
        <position position="1"/>
    </location>
</feature>
<organism evidence="1 2">
    <name type="scientific">Callosobruchus maculatus</name>
    <name type="common">Southern cowpea weevil</name>
    <name type="synonym">Pulse bruchid</name>
    <dbReference type="NCBI Taxonomy" id="64391"/>
    <lineage>
        <taxon>Eukaryota</taxon>
        <taxon>Metazoa</taxon>
        <taxon>Ecdysozoa</taxon>
        <taxon>Arthropoda</taxon>
        <taxon>Hexapoda</taxon>
        <taxon>Insecta</taxon>
        <taxon>Pterygota</taxon>
        <taxon>Neoptera</taxon>
        <taxon>Endopterygota</taxon>
        <taxon>Coleoptera</taxon>
        <taxon>Polyphaga</taxon>
        <taxon>Cucujiformia</taxon>
        <taxon>Chrysomeloidea</taxon>
        <taxon>Chrysomelidae</taxon>
        <taxon>Bruchinae</taxon>
        <taxon>Bruchini</taxon>
        <taxon>Callosobruchus</taxon>
    </lineage>
</organism>
<sequence length="39" mass="4008">SRKKESCGVLACIAAPLDSVCWLTAGDRALGESVSDAVK</sequence>